<feature type="compositionally biased region" description="Polar residues" evidence="1">
    <location>
        <begin position="2651"/>
        <end position="2660"/>
    </location>
</feature>
<dbReference type="PANTHER" id="PTHR43737:SF1">
    <property type="entry name" value="DUF1501 DOMAIN-CONTAINING PROTEIN"/>
    <property type="match status" value="1"/>
</dbReference>
<dbReference type="Proteomes" id="UP000266841">
    <property type="component" value="Unassembled WGS sequence"/>
</dbReference>
<feature type="compositionally biased region" description="Low complexity" evidence="1">
    <location>
        <begin position="861"/>
        <end position="948"/>
    </location>
</feature>
<name>K0SD13_THAOC</name>
<dbReference type="InterPro" id="IPR014917">
    <property type="entry name" value="DUF1800"/>
</dbReference>
<dbReference type="InterPro" id="IPR010869">
    <property type="entry name" value="DUF1501"/>
</dbReference>
<feature type="compositionally biased region" description="Low complexity" evidence="1">
    <location>
        <begin position="2563"/>
        <end position="2589"/>
    </location>
</feature>
<accession>K0SD13</accession>
<feature type="chain" id="PRO_5003840985" evidence="2">
    <location>
        <begin position="25"/>
        <end position="3126"/>
    </location>
</feature>
<dbReference type="Pfam" id="PF07394">
    <property type="entry name" value="DUF1501"/>
    <property type="match status" value="1"/>
</dbReference>
<keyword evidence="2" id="KW-0732">Signal</keyword>
<dbReference type="EMBL" id="AGNL01024102">
    <property type="protein sequence ID" value="EJK58841.1"/>
    <property type="molecule type" value="Genomic_DNA"/>
</dbReference>
<protein>
    <submittedName>
        <fullName evidence="3">Uncharacterized protein</fullName>
    </submittedName>
</protein>
<keyword evidence="4" id="KW-1185">Reference proteome</keyword>
<evidence type="ECO:0000256" key="1">
    <source>
        <dbReference type="SAM" id="MobiDB-lite"/>
    </source>
</evidence>
<feature type="compositionally biased region" description="Low complexity" evidence="1">
    <location>
        <begin position="767"/>
        <end position="819"/>
    </location>
</feature>
<sequence>MQVKASAFASLFAALLLPGKAVHGAVFSCDAHTSRTGTTKTILDHAAISDRETSVTLTNTAASGELCTLYTLAYSEDGLQFYYIPAGRSYDGRNWERAAGKFSGLEFTCQNDDSQVRPGETCSVTLVDTDRRSYYLTSYKYQLTPRQYSARFFERSTFGANTAMLDEMTTAANWGACTTESECVDAQTAWIADQQDPSVVPTKDWYMSTGDELDGHMRNTWPMDFWHNVTLEDRDVGGNVKYAWTYAGHVRTMMDAQPRYYDGSNPGDLIPLGIYDVCGVSDLPGSYYIDQQASYFSGDADRTHEFVKRHAMFKIRLGDDGPCQHVYGGNPDVVIDETYLDHDSSGEETYVLDLSGHATEFQDKAVNNIGHIDPDSVTRFTANAAGDGTNDAVCATVPDPNKADFRSTGIWYSPYYVGDEHPDWNPSYRSILEPPVFAKDSAGAYRLHDRRYLPLENTWTNPAMDGGGLQTLESVFIEINSFDEDDAELTVVDVDENPRTDSVASGNEQAIFCANGLPNIFNEAHCKLSTDPNVCVRDSSTAEDTVIVTTLFAGAPEDSLARINYHVNNATQKLAMVTGLTMDASYSPKPCDVNTVSRWEVTDDDQAACEGAETLDAATRTLFADMLTYEVTNNAFIVDVRLYDKFAGTFNADLSNDLCDAADQSKFGFHIWANGQCYKHVHKEEYNVYFVKGGIDDIQYISNGMLPWTNTNSGAGDMTSWAGRSSSNYRKVGVKGEMVKLESFLDILDIYKGFGGKDRTAHPTGRPSAAPSYSPSTSFAPTESWSPSSMPSSQPSLSSSPSLLPSTSTVPSTTLQPSLNPSASIWPTPLPSESPSVTTEPSSIPSESPSVTAIPTTSSGPTYSSNEPSSEPSTSLVPTESSQPSSQPSSVPSSMPSLTLSGAPSSAPSSAPSQVPSFFSPSSQPSSTPSEMPSYEYEPSSVPSAEPSQYSEIARTMTDNILFNIFNDDNIAEIKLKSQLEQWRGGALVCGSQGEITSDKSKDDFFDYWNWRLDSSGNFGHQKKTVWTRRALEGDDQLCQRISFALSQIFAISPSFLSYSSLSEFHLEYYDNFIRNCHETYKTVLKNVAFSITMGRQLSHVGSKSLRTAYDKSNSVLFPDENFAREVMQLETVGLDLLNIDGTIQRDSLGRNIPTYNTNDILTMARVWTGFRISPRRANHEEKDPNRINWMDPMYLDDPDAHDWFPKKDLLDNWLGSRHPLCYDLPPNRFLKTGAVYKLLGRSSKPRYIYDNVWTKEMTLRSDSQLKAALGQVGGEWPMVVTLSSDLTPVGVEAQVDTLRVVQVAPEVFYEYIPETCVNLAFLDADQSVKVFAGSAPGKTMCAHKKSAVATTSCCNSGGSAMKIFCKYSGERVTYATNEDRCSDLGMETCGASVTSVDDSDCEGQVKYNQGSPKNNHHQVGDDQSLIQYIVYWHIPNCFVSKWTSGSCTVKIKVRLDTMVALVHEPEIPGSVVKYVQNSVGNMNYFHVPWPTDDFQGDELFPNVDNECGEGTCLLQDDDTCLCEVAIANTQGFSSDAGVTQEGLLDTLKIGAFDPATLKNDSGAVLYEAGAAVAGVSDITVYHTVASGNAYSEDSIFKVKDEYGVEIYLKNLVSTITIGDQTNPYYSPPERKPLIMSNPLNFHDLADPTIQDAHDEIDALIHHLVSHPNAAPFVGNILIQHLAGVSNPSPRYIESVATAFRAGSFTAPDGTQFGSGEMSDLKAVVAAILLDQEATSSTLDADPVYGGIKEPLIKVMQFMRALEYTANEWDRNIYPKLNSMVTKVGQGPYESPDQFSFFLSDYMPPGQWAQANLFAPALQVLTLSTTIATVEGLITLPRNGLNSCSGGFGANLFGGCSAASGNYDYSTGYLAYTAPTPTPSTGLVSDISDLLTGGRLIDSVDGFTDIVNEVDSAAAEDKIKVAQQLVGMTPEYHTTNSIERTATAREPLPLQERDPDQPYKAIVIVFLGGGVDWFNVLAPHTSCSLYTSYRKNRGPLTLYSHEMLRVETGPTEQPCTSFGVHHKLPAFRDIFDEGNGLFIANIGHLHKHVTKRTWRTETRTHLFSHSTMSREAQLVDAFQEDGWSTGVGGRMLDVLQRRNLTVTAIGIDGKGPIIEGNPSLGRTVDVIPSWGVNTLAGSDAGALREPMENVNRLTSTTSGIFGNSWSQNLVNTLNMTDYLKEIIDSQPLINEGMFTSSMGKKLRIVSKMILLNEERKKNRDIFLVSKGGFDGHALSKSGLADLLPDVNSGLAAFYKEMKDQNMIDDVTTVVLSEFGRTVTPNSGLGSDHAWGGNAFVFGGQINGSQILGHYPESFDNSDITNIGRGRLIPQKSWESMWYGVSNWFGIIDDKELEYVIPNNGNMGCELYPDSVMYTTGNNTITGCNDRSQPMKLSMLLSEPRYLTGVEEKRICKAAIAIVAQGANVTSRCTIVDQKIFVSFDYNRRRRLLHPAEDIRRFLEDPSVQFDLDVEASLLYQVPQINATNATDEELAEVQSQVDAITSYIEDPVAVRDDLSAAISNCTRDDRDDFRRSRRRLQEGSGDNNCIDICENVTEAYADISQAPSSVPSTSGVPSRQPSSLPSSVPSLNPTKSFEPSMSPSESLVPSYGPTYGPSAIPSTQPSFTPSTPAPTRVPSTQPSLSTGPTAPDPTSIPSSAPSAMPTQNCTEVVDDCQAGGFFSVYTCACMCPEPRCPNADGQCLSTNCAADYHSTLFDDHPAPWFKLGSSCTQYKEFPDGSTAFYGSKSDCCSNEFPDSSSCISQQSEIRQLKYNGKFTLVGLTCPVGGSQIVAASADLGRSALSVICASVPGLSCADGDSIVVTKFCNKDLEVEVQYSAPAASVPGRELSSGSGSRTRRVSTASLDVVDFTLYLRALDNDSLLQAEGLLSTYLSGTSLDNILAGIVADVTASSALVEMQALTLAYYTFFNSFVSGLGAYYPAWGSVETCLNDGNQEAYMNKNPSSWLYATLDGCCERYYNWDFAGCKTAHFEATLVSGSVPAVPDPVDALFYPDWGRTNTCINDGEAPPYMKKQSSNWMHETLYDCCKAYFGWQGEFDSCVASAGGDAPTSSPIEESWYVDWTRFKCVKSCHEDDGPSCGGLHKNWNVLHSSKGDCCGAHLSWLERSDC</sequence>
<feature type="compositionally biased region" description="Polar residues" evidence="1">
    <location>
        <begin position="2590"/>
        <end position="2603"/>
    </location>
</feature>
<feature type="compositionally biased region" description="Low complexity" evidence="1">
    <location>
        <begin position="831"/>
        <end position="850"/>
    </location>
</feature>
<comment type="caution">
    <text evidence="3">The sequence shown here is derived from an EMBL/GenBank/DDBJ whole genome shotgun (WGS) entry which is preliminary data.</text>
</comment>
<organism evidence="3 4">
    <name type="scientific">Thalassiosira oceanica</name>
    <name type="common">Marine diatom</name>
    <dbReference type="NCBI Taxonomy" id="159749"/>
    <lineage>
        <taxon>Eukaryota</taxon>
        <taxon>Sar</taxon>
        <taxon>Stramenopiles</taxon>
        <taxon>Ochrophyta</taxon>
        <taxon>Bacillariophyta</taxon>
        <taxon>Coscinodiscophyceae</taxon>
        <taxon>Thalassiosirophycidae</taxon>
        <taxon>Thalassiosirales</taxon>
        <taxon>Thalassiosiraceae</taxon>
        <taxon>Thalassiosira</taxon>
    </lineage>
</organism>
<dbReference type="eggNOG" id="ENOG502QY4H">
    <property type="taxonomic scope" value="Eukaryota"/>
</dbReference>
<feature type="compositionally biased region" description="Polar residues" evidence="1">
    <location>
        <begin position="2633"/>
        <end position="2644"/>
    </location>
</feature>
<gene>
    <name evidence="3" type="ORF">THAOC_20996</name>
</gene>
<evidence type="ECO:0000256" key="2">
    <source>
        <dbReference type="SAM" id="SignalP"/>
    </source>
</evidence>
<feature type="compositionally biased region" description="Low complexity" evidence="1">
    <location>
        <begin position="2617"/>
        <end position="2630"/>
    </location>
</feature>
<feature type="signal peptide" evidence="2">
    <location>
        <begin position="1"/>
        <end position="24"/>
    </location>
</feature>
<dbReference type="OrthoDB" id="411021at2759"/>
<feature type="compositionally biased region" description="Polar residues" evidence="1">
    <location>
        <begin position="851"/>
        <end position="860"/>
    </location>
</feature>
<feature type="region of interest" description="Disordered" evidence="1">
    <location>
        <begin position="2525"/>
        <end position="2545"/>
    </location>
</feature>
<dbReference type="Pfam" id="PF08811">
    <property type="entry name" value="DUF1800"/>
    <property type="match status" value="2"/>
</dbReference>
<dbReference type="OMA" id="SWESMWY"/>
<proteinExistence type="predicted"/>
<evidence type="ECO:0000313" key="4">
    <source>
        <dbReference type="Proteomes" id="UP000266841"/>
    </source>
</evidence>
<reference evidence="3 4" key="1">
    <citation type="journal article" date="2012" name="Genome Biol.">
        <title>Genome and low-iron response of an oceanic diatom adapted to chronic iron limitation.</title>
        <authorList>
            <person name="Lommer M."/>
            <person name="Specht M."/>
            <person name="Roy A.S."/>
            <person name="Kraemer L."/>
            <person name="Andreson R."/>
            <person name="Gutowska M.A."/>
            <person name="Wolf J."/>
            <person name="Bergner S.V."/>
            <person name="Schilhabel M.B."/>
            <person name="Klostermeier U.C."/>
            <person name="Beiko R.G."/>
            <person name="Rosenstiel P."/>
            <person name="Hippler M."/>
            <person name="Laroche J."/>
        </authorList>
    </citation>
    <scope>NUCLEOTIDE SEQUENCE [LARGE SCALE GENOMIC DNA]</scope>
    <source>
        <strain evidence="3 4">CCMP1005</strain>
    </source>
</reference>
<dbReference type="PANTHER" id="PTHR43737">
    <property type="entry name" value="BLL7424 PROTEIN"/>
    <property type="match status" value="1"/>
</dbReference>
<evidence type="ECO:0000313" key="3">
    <source>
        <dbReference type="EMBL" id="EJK58841.1"/>
    </source>
</evidence>
<feature type="region of interest" description="Disordered" evidence="1">
    <location>
        <begin position="756"/>
        <end position="949"/>
    </location>
</feature>
<feature type="region of interest" description="Disordered" evidence="1">
    <location>
        <begin position="2561"/>
        <end position="2660"/>
    </location>
</feature>